<dbReference type="AlphaFoldDB" id="G0P8G0"/>
<feature type="domain" description="DUF38" evidence="1">
    <location>
        <begin position="174"/>
        <end position="307"/>
    </location>
</feature>
<dbReference type="Pfam" id="PF01827">
    <property type="entry name" value="FTH"/>
    <property type="match status" value="1"/>
</dbReference>
<keyword evidence="3" id="KW-1185">Reference proteome</keyword>
<protein>
    <recommendedName>
        <fullName evidence="1">DUF38 domain-containing protein</fullName>
    </recommendedName>
</protein>
<dbReference type="Proteomes" id="UP000008068">
    <property type="component" value="Unassembled WGS sequence"/>
</dbReference>
<sequence>MSHHFRENNEVYQGFILSQVILETPCFEAYKMACRLRKEDISYRDFEYIYMQFAGGHTELDVVVPFVLRKVSKFFKEAVDGTTHHCKKFKMLVVPDCFQLTIDGYLVKYDFESNEISSGHEQIVTVHFCQNSFEAFEAAMTDIKVIMKNLTIDWLEIFDDIDDDNDTIELLFRVLQEVHEENLRDFRVTKLSIHLATDTHHIPLSAMMDSSFLKEVELGTHLSDNQVVPVLFAMDQWRNLENVVVRMSVPFDFLVMMAQLKRFEVNALLTVKEAQQLIQALSISDTFVGCKITCYDSILTATELARVVNLGEEGDKYDGFSHRVELDNGAALLISAEQEEEDGEIDLVLWIRKA</sequence>
<dbReference type="InParanoid" id="G0P8G0"/>
<accession>G0P8G0</accession>
<organism evidence="3">
    <name type="scientific">Caenorhabditis brenneri</name>
    <name type="common">Nematode worm</name>
    <dbReference type="NCBI Taxonomy" id="135651"/>
    <lineage>
        <taxon>Eukaryota</taxon>
        <taxon>Metazoa</taxon>
        <taxon>Ecdysozoa</taxon>
        <taxon>Nematoda</taxon>
        <taxon>Chromadorea</taxon>
        <taxon>Rhabditida</taxon>
        <taxon>Rhabditina</taxon>
        <taxon>Rhabditomorpha</taxon>
        <taxon>Rhabditoidea</taxon>
        <taxon>Rhabditidae</taxon>
        <taxon>Peloderinae</taxon>
        <taxon>Caenorhabditis</taxon>
    </lineage>
</organism>
<dbReference type="InterPro" id="IPR002900">
    <property type="entry name" value="DUF38/FTH_CAE_spp"/>
</dbReference>
<proteinExistence type="predicted"/>
<name>G0P8G0_CAEBE</name>
<evidence type="ECO:0000313" key="2">
    <source>
        <dbReference type="EMBL" id="EGT47725.1"/>
    </source>
</evidence>
<evidence type="ECO:0000259" key="1">
    <source>
        <dbReference type="Pfam" id="PF01827"/>
    </source>
</evidence>
<gene>
    <name evidence="2" type="ORF">CAEBREN_17238</name>
</gene>
<dbReference type="EMBL" id="GL380133">
    <property type="protein sequence ID" value="EGT47725.1"/>
    <property type="molecule type" value="Genomic_DNA"/>
</dbReference>
<dbReference type="HOGENOM" id="CLU_722046_0_0_1"/>
<reference evidence="3" key="1">
    <citation type="submission" date="2011-07" db="EMBL/GenBank/DDBJ databases">
        <authorList>
            <consortium name="Caenorhabditis brenneri Sequencing and Analysis Consortium"/>
            <person name="Wilson R.K."/>
        </authorList>
    </citation>
    <scope>NUCLEOTIDE SEQUENCE [LARGE SCALE GENOMIC DNA]</scope>
    <source>
        <strain evidence="3">PB2801</strain>
    </source>
</reference>
<evidence type="ECO:0000313" key="3">
    <source>
        <dbReference type="Proteomes" id="UP000008068"/>
    </source>
</evidence>